<dbReference type="EMBL" id="CP062804">
    <property type="protein sequence ID" value="QOT79143.1"/>
    <property type="molecule type" value="Genomic_DNA"/>
</dbReference>
<dbReference type="AlphaFoldDB" id="A0A643FJ77"/>
<dbReference type="Proteomes" id="UP000397656">
    <property type="component" value="Chromosome 2"/>
</dbReference>
<dbReference type="RefSeq" id="WP_150992758.1">
    <property type="nucleotide sequence ID" value="NZ_CP062804.1"/>
</dbReference>
<protein>
    <recommendedName>
        <fullName evidence="5">Lipoprotein</fullName>
    </recommendedName>
</protein>
<evidence type="ECO:0000256" key="2">
    <source>
        <dbReference type="SAM" id="SignalP"/>
    </source>
</evidence>
<evidence type="ECO:0008006" key="5">
    <source>
        <dbReference type="Google" id="ProtNLM"/>
    </source>
</evidence>
<proteinExistence type="predicted"/>
<reference evidence="3 4" key="1">
    <citation type="submission" date="2020-10" db="EMBL/GenBank/DDBJ databases">
        <title>Complete genome sequence of Cupriavidus basilensis CCUG 49340T.</title>
        <authorList>
            <person name="Salva-Serra F."/>
            <person name="Donoso R.A."/>
            <person name="Cho K.H."/>
            <person name="Yoo J.A."/>
            <person name="Lee K."/>
            <person name="Yoon S.-H."/>
            <person name="Perez-Pantoja D."/>
            <person name="Moore E.R.B."/>
        </authorList>
    </citation>
    <scope>NUCLEOTIDE SEQUENCE [LARGE SCALE GENOMIC DNA]</scope>
    <source>
        <strain evidence="4">CCUG 49340</strain>
    </source>
</reference>
<organism evidence="3 4">
    <name type="scientific">Cupriavidus basilensis</name>
    <dbReference type="NCBI Taxonomy" id="68895"/>
    <lineage>
        <taxon>Bacteria</taxon>
        <taxon>Pseudomonadati</taxon>
        <taxon>Pseudomonadota</taxon>
        <taxon>Betaproteobacteria</taxon>
        <taxon>Burkholderiales</taxon>
        <taxon>Burkholderiaceae</taxon>
        <taxon>Cupriavidus</taxon>
    </lineage>
</organism>
<accession>A0A643FJ77</accession>
<sequence length="74" mass="8051">MRTRLMICAAALALAQTGCLWVPGGEGRTGGDGGYRGEDRHDGHPGNEWNNDHRSGDRGQAYGTERNGDNREHD</sequence>
<evidence type="ECO:0000256" key="1">
    <source>
        <dbReference type="SAM" id="MobiDB-lite"/>
    </source>
</evidence>
<dbReference type="GeneID" id="98405340"/>
<evidence type="ECO:0000313" key="3">
    <source>
        <dbReference type="EMBL" id="QOT79143.1"/>
    </source>
</evidence>
<feature type="region of interest" description="Disordered" evidence="1">
    <location>
        <begin position="21"/>
        <end position="74"/>
    </location>
</feature>
<feature type="signal peptide" evidence="2">
    <location>
        <begin position="1"/>
        <end position="15"/>
    </location>
</feature>
<feature type="compositionally biased region" description="Basic and acidic residues" evidence="1">
    <location>
        <begin position="35"/>
        <end position="57"/>
    </location>
</feature>
<name>A0A643FJ77_9BURK</name>
<feature type="compositionally biased region" description="Gly residues" evidence="1">
    <location>
        <begin position="24"/>
        <end position="34"/>
    </location>
</feature>
<gene>
    <name evidence="3" type="ORF">F7R26_030735</name>
</gene>
<keyword evidence="2" id="KW-0732">Signal</keyword>
<feature type="chain" id="PRO_5043680510" description="Lipoprotein" evidence="2">
    <location>
        <begin position="16"/>
        <end position="74"/>
    </location>
</feature>
<evidence type="ECO:0000313" key="4">
    <source>
        <dbReference type="Proteomes" id="UP000397656"/>
    </source>
</evidence>